<feature type="region of interest" description="Disordered" evidence="2">
    <location>
        <begin position="43"/>
        <end position="82"/>
    </location>
</feature>
<evidence type="ECO:0000256" key="2">
    <source>
        <dbReference type="SAM" id="MobiDB-lite"/>
    </source>
</evidence>
<proteinExistence type="predicted"/>
<accession>A0A813K6I4</accession>
<protein>
    <submittedName>
        <fullName evidence="3">Uncharacterized protein</fullName>
    </submittedName>
</protein>
<evidence type="ECO:0000313" key="4">
    <source>
        <dbReference type="Proteomes" id="UP000626109"/>
    </source>
</evidence>
<gene>
    <name evidence="3" type="ORF">PGLA2088_LOCUS28595</name>
</gene>
<comment type="caution">
    <text evidence="3">The sequence shown here is derived from an EMBL/GenBank/DDBJ whole genome shotgun (WGS) entry which is preliminary data.</text>
</comment>
<feature type="compositionally biased region" description="Basic and acidic residues" evidence="2">
    <location>
        <begin position="106"/>
        <end position="120"/>
    </location>
</feature>
<evidence type="ECO:0000313" key="3">
    <source>
        <dbReference type="EMBL" id="CAE8693917.1"/>
    </source>
</evidence>
<dbReference type="EMBL" id="CAJNNW010027947">
    <property type="protein sequence ID" value="CAE8693917.1"/>
    <property type="molecule type" value="Genomic_DNA"/>
</dbReference>
<evidence type="ECO:0000256" key="1">
    <source>
        <dbReference type="SAM" id="Coils"/>
    </source>
</evidence>
<organism evidence="3 4">
    <name type="scientific">Polarella glacialis</name>
    <name type="common">Dinoflagellate</name>
    <dbReference type="NCBI Taxonomy" id="89957"/>
    <lineage>
        <taxon>Eukaryota</taxon>
        <taxon>Sar</taxon>
        <taxon>Alveolata</taxon>
        <taxon>Dinophyceae</taxon>
        <taxon>Suessiales</taxon>
        <taxon>Suessiaceae</taxon>
        <taxon>Polarella</taxon>
    </lineage>
</organism>
<dbReference type="Proteomes" id="UP000626109">
    <property type="component" value="Unassembled WGS sequence"/>
</dbReference>
<feature type="non-terminal residue" evidence="3">
    <location>
        <position position="264"/>
    </location>
</feature>
<keyword evidence="1" id="KW-0175">Coiled coil</keyword>
<feature type="coiled-coil region" evidence="1">
    <location>
        <begin position="190"/>
        <end position="248"/>
    </location>
</feature>
<dbReference type="AlphaFoldDB" id="A0A813K6I4"/>
<feature type="non-terminal residue" evidence="3">
    <location>
        <position position="1"/>
    </location>
</feature>
<feature type="compositionally biased region" description="Low complexity" evidence="2">
    <location>
        <begin position="133"/>
        <end position="149"/>
    </location>
</feature>
<name>A0A813K6I4_POLGL</name>
<feature type="region of interest" description="Disordered" evidence="2">
    <location>
        <begin position="106"/>
        <end position="149"/>
    </location>
</feature>
<sequence>MEESNVPSAKQLERMREAMLAAGKEVEEANKLREAAEEALAKAQSQIQLALDRADAAEGRSSGKDSGRLRDPSKLSSSANLMDGAAEMDEIRMKMELLKIELAREKENTSTAEARAREAEEALADDEQNLDPVVSARRSARSSGSNAAVADDYAHARQALLEASRRAACGISDADTMLLQELACSLGQVLAQRSDRLAELEASAKSLQDELETAKDKPQALADSERANAKLLAESQEATKELEHLRAEFAKLQPRRKTEDKACE</sequence>
<reference evidence="3" key="1">
    <citation type="submission" date="2021-02" db="EMBL/GenBank/DDBJ databases">
        <authorList>
            <person name="Dougan E. K."/>
            <person name="Rhodes N."/>
            <person name="Thang M."/>
            <person name="Chan C."/>
        </authorList>
    </citation>
    <scope>NUCLEOTIDE SEQUENCE</scope>
</reference>
<feature type="compositionally biased region" description="Basic and acidic residues" evidence="2">
    <location>
        <begin position="52"/>
        <end position="73"/>
    </location>
</feature>